<keyword evidence="5" id="KW-0560">Oxidoreductase</keyword>
<feature type="binding site" description="axial binding residue" evidence="8">
    <location>
        <position position="507"/>
    </location>
    <ligand>
        <name>heme</name>
        <dbReference type="ChEBI" id="CHEBI:30413"/>
    </ligand>
    <ligandPart>
        <name>Fe</name>
        <dbReference type="ChEBI" id="CHEBI:18248"/>
    </ligandPart>
</feature>
<dbReference type="InterPro" id="IPR036396">
    <property type="entry name" value="Cyt_P450_sf"/>
</dbReference>
<dbReference type="Proteomes" id="UP000076532">
    <property type="component" value="Unassembled WGS sequence"/>
</dbReference>
<evidence type="ECO:0000256" key="6">
    <source>
        <dbReference type="ARBA" id="ARBA00023004"/>
    </source>
</evidence>
<dbReference type="InterPro" id="IPR001128">
    <property type="entry name" value="Cyt_P450"/>
</dbReference>
<evidence type="ECO:0000256" key="1">
    <source>
        <dbReference type="ARBA" id="ARBA00001971"/>
    </source>
</evidence>
<dbReference type="SUPFAM" id="SSF48264">
    <property type="entry name" value="Cytochrome P450"/>
    <property type="match status" value="1"/>
</dbReference>
<protein>
    <submittedName>
        <fullName evidence="10">Cytochrome P450</fullName>
    </submittedName>
</protein>
<dbReference type="PRINTS" id="PR00463">
    <property type="entry name" value="EP450I"/>
</dbReference>
<dbReference type="GO" id="GO:0004497">
    <property type="term" value="F:monooxygenase activity"/>
    <property type="evidence" value="ECO:0007669"/>
    <property type="project" value="UniProtKB-KW"/>
</dbReference>
<evidence type="ECO:0000256" key="8">
    <source>
        <dbReference type="PIRSR" id="PIRSR602401-1"/>
    </source>
</evidence>
<evidence type="ECO:0000256" key="2">
    <source>
        <dbReference type="ARBA" id="ARBA00005179"/>
    </source>
</evidence>
<keyword evidence="4 8" id="KW-0479">Metal-binding</keyword>
<dbReference type="PRINTS" id="PR00385">
    <property type="entry name" value="P450"/>
</dbReference>
<feature type="transmembrane region" description="Helical" evidence="9">
    <location>
        <begin position="33"/>
        <end position="53"/>
    </location>
</feature>
<dbReference type="GO" id="GO:0020037">
    <property type="term" value="F:heme binding"/>
    <property type="evidence" value="ECO:0007669"/>
    <property type="project" value="InterPro"/>
</dbReference>
<dbReference type="PANTHER" id="PTHR24305:SF187">
    <property type="entry name" value="P450, PUTATIVE (EUROFUNG)-RELATED"/>
    <property type="match status" value="1"/>
</dbReference>
<feature type="transmembrane region" description="Helical" evidence="9">
    <location>
        <begin position="59"/>
        <end position="81"/>
    </location>
</feature>
<accession>A0A166DQ03</accession>
<sequence length="565" mass="62797">MSSYALSYQTTVLTTVGSGLACHLIFKRYEPSAPSAHIGLLVVVPVLLTRLFVPHCLNFAFAFTSCFAIYVSSLVVSILAYRLGPYHPLAEYPGPMMGKLSKLWMSYICCTTGKQHIYYRSLHDRYGDIVRIGPNELSFRDAAVVNPMMGSPGLPKGPVWKGRAPARKAKMLITLSGPEHAHRRHPWNKAFNTEALKGYEEIIQKRANQLVDALGKQVGPTNLAMWIGYFAFDLMSDMAFGGGSEMLHEGDKDGVLRALDNSTTLMTAMGHSPWVGQYHNILPVGSEKRRFRDFCVNRAKIRMRQGSMTKDVFHYLLNEDGSDANPPSPMEAISDSVLVIIAGSDTTSTVLSSLFWFIMCNPTTYRRLQDEIDTVFPPGVIALDTSKHLDMHYLNAVINETLRLFPAVLSGSQRVVDKSDGVVAFGSHVIPEGTAVFAHFYSMHRDPRYFSPLPDTFWPDRWLPEDERTSPFSPTPDAPDAPDAPVAVDVVLDKSAFVPFSVGPSSCVGKNIALQEIRAVVCLVLQAFDMRFAEGYDAQRWEEEIEDRLVSHTGELPVVLTPRKT</sequence>
<dbReference type="InterPro" id="IPR002401">
    <property type="entry name" value="Cyt_P450_E_grp-I"/>
</dbReference>
<evidence type="ECO:0000313" key="11">
    <source>
        <dbReference type="Proteomes" id="UP000076532"/>
    </source>
</evidence>
<dbReference type="GO" id="GO:0005506">
    <property type="term" value="F:iron ion binding"/>
    <property type="evidence" value="ECO:0007669"/>
    <property type="project" value="InterPro"/>
</dbReference>
<proteinExistence type="inferred from homology"/>
<keyword evidence="9" id="KW-0812">Transmembrane</keyword>
<comment type="pathway">
    <text evidence="2">Secondary metabolite biosynthesis.</text>
</comment>
<evidence type="ECO:0000256" key="5">
    <source>
        <dbReference type="ARBA" id="ARBA00023002"/>
    </source>
</evidence>
<dbReference type="Gene3D" id="1.10.630.10">
    <property type="entry name" value="Cytochrome P450"/>
    <property type="match status" value="1"/>
</dbReference>
<comment type="similarity">
    <text evidence="3">Belongs to the cytochrome P450 family.</text>
</comment>
<dbReference type="STRING" id="436010.A0A166DQ03"/>
<keyword evidence="9" id="KW-0472">Membrane</keyword>
<keyword evidence="8" id="KW-0349">Heme</keyword>
<gene>
    <name evidence="10" type="ORF">FIBSPDRAFT_959241</name>
</gene>
<dbReference type="GO" id="GO:0016705">
    <property type="term" value="F:oxidoreductase activity, acting on paired donors, with incorporation or reduction of molecular oxygen"/>
    <property type="evidence" value="ECO:0007669"/>
    <property type="project" value="InterPro"/>
</dbReference>
<dbReference type="Pfam" id="PF00067">
    <property type="entry name" value="p450"/>
    <property type="match status" value="1"/>
</dbReference>
<organism evidence="10 11">
    <name type="scientific">Athelia psychrophila</name>
    <dbReference type="NCBI Taxonomy" id="1759441"/>
    <lineage>
        <taxon>Eukaryota</taxon>
        <taxon>Fungi</taxon>
        <taxon>Dikarya</taxon>
        <taxon>Basidiomycota</taxon>
        <taxon>Agaricomycotina</taxon>
        <taxon>Agaricomycetes</taxon>
        <taxon>Agaricomycetidae</taxon>
        <taxon>Atheliales</taxon>
        <taxon>Atheliaceae</taxon>
        <taxon>Athelia</taxon>
    </lineage>
</organism>
<dbReference type="CDD" id="cd11061">
    <property type="entry name" value="CYP67-like"/>
    <property type="match status" value="1"/>
</dbReference>
<dbReference type="PANTHER" id="PTHR24305">
    <property type="entry name" value="CYTOCHROME P450"/>
    <property type="match status" value="1"/>
</dbReference>
<keyword evidence="7" id="KW-0503">Monooxygenase</keyword>
<keyword evidence="9" id="KW-1133">Transmembrane helix</keyword>
<reference evidence="10 11" key="1">
    <citation type="journal article" date="2016" name="Mol. Biol. Evol.">
        <title>Comparative Genomics of Early-Diverging Mushroom-Forming Fungi Provides Insights into the Origins of Lignocellulose Decay Capabilities.</title>
        <authorList>
            <person name="Nagy L.G."/>
            <person name="Riley R."/>
            <person name="Tritt A."/>
            <person name="Adam C."/>
            <person name="Daum C."/>
            <person name="Floudas D."/>
            <person name="Sun H."/>
            <person name="Yadav J.S."/>
            <person name="Pangilinan J."/>
            <person name="Larsson K.H."/>
            <person name="Matsuura K."/>
            <person name="Barry K."/>
            <person name="Labutti K."/>
            <person name="Kuo R."/>
            <person name="Ohm R.A."/>
            <person name="Bhattacharya S.S."/>
            <person name="Shirouzu T."/>
            <person name="Yoshinaga Y."/>
            <person name="Martin F.M."/>
            <person name="Grigoriev I.V."/>
            <person name="Hibbett D.S."/>
        </authorList>
    </citation>
    <scope>NUCLEOTIDE SEQUENCE [LARGE SCALE GENOMIC DNA]</scope>
    <source>
        <strain evidence="10 11">CBS 109695</strain>
    </source>
</reference>
<evidence type="ECO:0000256" key="7">
    <source>
        <dbReference type="ARBA" id="ARBA00023033"/>
    </source>
</evidence>
<name>A0A166DQ03_9AGAM</name>
<evidence type="ECO:0000256" key="4">
    <source>
        <dbReference type="ARBA" id="ARBA00022723"/>
    </source>
</evidence>
<comment type="cofactor">
    <cofactor evidence="1 8">
        <name>heme</name>
        <dbReference type="ChEBI" id="CHEBI:30413"/>
    </cofactor>
</comment>
<evidence type="ECO:0000256" key="9">
    <source>
        <dbReference type="SAM" id="Phobius"/>
    </source>
</evidence>
<dbReference type="OrthoDB" id="6692864at2759"/>
<evidence type="ECO:0000313" key="10">
    <source>
        <dbReference type="EMBL" id="KZP14951.1"/>
    </source>
</evidence>
<dbReference type="AlphaFoldDB" id="A0A166DQ03"/>
<dbReference type="EMBL" id="KV417610">
    <property type="protein sequence ID" value="KZP14951.1"/>
    <property type="molecule type" value="Genomic_DNA"/>
</dbReference>
<keyword evidence="11" id="KW-1185">Reference proteome</keyword>
<evidence type="ECO:0000256" key="3">
    <source>
        <dbReference type="ARBA" id="ARBA00010617"/>
    </source>
</evidence>
<dbReference type="InterPro" id="IPR050121">
    <property type="entry name" value="Cytochrome_P450_monoxygenase"/>
</dbReference>
<keyword evidence="6 8" id="KW-0408">Iron</keyword>